<name>A0A0F4GAR9_9PEZI</name>
<accession>A0A0F4GAR9</accession>
<protein>
    <submittedName>
        <fullName evidence="3">Uncharacterized protein</fullName>
    </submittedName>
</protein>
<feature type="compositionally biased region" description="Basic and acidic residues" evidence="1">
    <location>
        <begin position="244"/>
        <end position="256"/>
    </location>
</feature>
<reference evidence="3 4" key="1">
    <citation type="submission" date="2015-03" db="EMBL/GenBank/DDBJ databases">
        <title>RNA-seq based gene annotation and comparative genomics of four Zymoseptoria species reveal species-specific pathogenicity related genes and transposable element activity.</title>
        <authorList>
            <person name="Grandaubert J."/>
            <person name="Bhattacharyya A."/>
            <person name="Stukenbrock E.H."/>
        </authorList>
    </citation>
    <scope>NUCLEOTIDE SEQUENCE [LARGE SCALE GENOMIC DNA]</scope>
    <source>
        <strain evidence="3 4">Zb18110</strain>
    </source>
</reference>
<sequence>MAPVIWGLDMKEIHWTKFKGSDMWAEGYHLRRTKFIVYQCAMIFSVVGESLATFALGDYVHSQRKVASLDPNVYVYNNDFVGAAAFDIPAGVFVSFIFGAAFFFDLFWPIRWESRTVQTAWRICGLLSIALQLASSLWLTIITARNCGYFEGADREYGESLLSQFTKDGGTPLCYRHNPLIVAAVVFGWLGFVSVVASCILLFLSIRHTNLTISDGGLTVESNEKFKFGGMDPIRTDSSFSKPSDLEKKSYEERNSPKNPQAPPILGSQPPIPFTQPILQSPDGAGDILPPSAHAPLPAIAL</sequence>
<dbReference type="Proteomes" id="UP000033647">
    <property type="component" value="Unassembled WGS sequence"/>
</dbReference>
<feature type="transmembrane region" description="Helical" evidence="2">
    <location>
        <begin position="180"/>
        <end position="204"/>
    </location>
</feature>
<evidence type="ECO:0000256" key="1">
    <source>
        <dbReference type="SAM" id="MobiDB-lite"/>
    </source>
</evidence>
<feature type="transmembrane region" description="Helical" evidence="2">
    <location>
        <begin position="120"/>
        <end position="141"/>
    </location>
</feature>
<evidence type="ECO:0000256" key="2">
    <source>
        <dbReference type="SAM" id="Phobius"/>
    </source>
</evidence>
<keyword evidence="4" id="KW-1185">Reference proteome</keyword>
<keyword evidence="2" id="KW-0472">Membrane</keyword>
<feature type="transmembrane region" description="Helical" evidence="2">
    <location>
        <begin position="80"/>
        <end position="108"/>
    </location>
</feature>
<feature type="transmembrane region" description="Helical" evidence="2">
    <location>
        <begin position="35"/>
        <end position="60"/>
    </location>
</feature>
<evidence type="ECO:0000313" key="3">
    <source>
        <dbReference type="EMBL" id="KJX94476.1"/>
    </source>
</evidence>
<dbReference type="OrthoDB" id="3596006at2759"/>
<organism evidence="3 4">
    <name type="scientific">Zymoseptoria brevis</name>
    <dbReference type="NCBI Taxonomy" id="1047168"/>
    <lineage>
        <taxon>Eukaryota</taxon>
        <taxon>Fungi</taxon>
        <taxon>Dikarya</taxon>
        <taxon>Ascomycota</taxon>
        <taxon>Pezizomycotina</taxon>
        <taxon>Dothideomycetes</taxon>
        <taxon>Dothideomycetidae</taxon>
        <taxon>Mycosphaerellales</taxon>
        <taxon>Mycosphaerellaceae</taxon>
        <taxon>Zymoseptoria</taxon>
    </lineage>
</organism>
<keyword evidence="2" id="KW-0812">Transmembrane</keyword>
<gene>
    <name evidence="3" type="ORF">TI39_contig4189g00012</name>
</gene>
<comment type="caution">
    <text evidence="3">The sequence shown here is derived from an EMBL/GenBank/DDBJ whole genome shotgun (WGS) entry which is preliminary data.</text>
</comment>
<keyword evidence="2" id="KW-1133">Transmembrane helix</keyword>
<dbReference type="AlphaFoldDB" id="A0A0F4GAR9"/>
<feature type="region of interest" description="Disordered" evidence="1">
    <location>
        <begin position="234"/>
        <end position="302"/>
    </location>
</feature>
<dbReference type="EMBL" id="LAFY01004148">
    <property type="protein sequence ID" value="KJX94476.1"/>
    <property type="molecule type" value="Genomic_DNA"/>
</dbReference>
<proteinExistence type="predicted"/>
<evidence type="ECO:0000313" key="4">
    <source>
        <dbReference type="Proteomes" id="UP000033647"/>
    </source>
</evidence>